<dbReference type="STRING" id="1817756.A2140_10655"/>
<dbReference type="Proteomes" id="UP000178379">
    <property type="component" value="Unassembled WGS sequence"/>
</dbReference>
<dbReference type="Pfam" id="PF01206">
    <property type="entry name" value="TusA"/>
    <property type="match status" value="1"/>
</dbReference>
<dbReference type="PROSITE" id="PS01148">
    <property type="entry name" value="UPF0033"/>
    <property type="match status" value="1"/>
</dbReference>
<evidence type="ECO:0000259" key="2">
    <source>
        <dbReference type="PROSITE" id="PS01148"/>
    </source>
</evidence>
<evidence type="ECO:0000313" key="4">
    <source>
        <dbReference type="Proteomes" id="UP000178379"/>
    </source>
</evidence>
<feature type="domain" description="UPF0033" evidence="2">
    <location>
        <begin position="6"/>
        <end position="30"/>
    </location>
</feature>
<dbReference type="PANTHER" id="PTHR33279:SF6">
    <property type="entry name" value="SULFUR CARRIER PROTEIN YEDF-RELATED"/>
    <property type="match status" value="1"/>
</dbReference>
<comment type="caution">
    <text evidence="3">The sequence shown here is derived from an EMBL/GenBank/DDBJ whole genome shotgun (WGS) entry which is preliminary data.</text>
</comment>
<dbReference type="EMBL" id="MFSQ01000016">
    <property type="protein sequence ID" value="OGI41338.1"/>
    <property type="molecule type" value="Genomic_DNA"/>
</dbReference>
<gene>
    <name evidence="3" type="ORF">A2140_10655</name>
</gene>
<protein>
    <submittedName>
        <fullName evidence="3">Preprotein translocase subunit TatC</fullName>
    </submittedName>
</protein>
<dbReference type="Gene3D" id="3.30.110.40">
    <property type="entry name" value="TusA-like domain"/>
    <property type="match status" value="1"/>
</dbReference>
<proteinExistence type="inferred from homology"/>
<dbReference type="InterPro" id="IPR036868">
    <property type="entry name" value="TusA-like_sf"/>
</dbReference>
<dbReference type="PANTHER" id="PTHR33279">
    <property type="entry name" value="SULFUR CARRIER PROTEIN YEDF-RELATED"/>
    <property type="match status" value="1"/>
</dbReference>
<dbReference type="CDD" id="cd00291">
    <property type="entry name" value="SirA_YedF_YeeD"/>
    <property type="match status" value="1"/>
</dbReference>
<dbReference type="SUPFAM" id="SSF64307">
    <property type="entry name" value="SirA-like"/>
    <property type="match status" value="1"/>
</dbReference>
<comment type="similarity">
    <text evidence="1">Belongs to the sulfur carrier protein TusA family.</text>
</comment>
<accession>A0A1F6T897</accession>
<sequence>MADQELDARGLNCPLPILRAKKALNGMTSGQTLKIIATDPGSVKDFQAFAKQTGNPLLESNEASGEYVFVLKKA</sequence>
<reference evidence="3 4" key="1">
    <citation type="journal article" date="2016" name="Nat. Commun.">
        <title>Thousands of microbial genomes shed light on interconnected biogeochemical processes in an aquifer system.</title>
        <authorList>
            <person name="Anantharaman K."/>
            <person name="Brown C.T."/>
            <person name="Hug L.A."/>
            <person name="Sharon I."/>
            <person name="Castelle C.J."/>
            <person name="Probst A.J."/>
            <person name="Thomas B.C."/>
            <person name="Singh A."/>
            <person name="Wilkins M.J."/>
            <person name="Karaoz U."/>
            <person name="Brodie E.L."/>
            <person name="Williams K.H."/>
            <person name="Hubbard S.S."/>
            <person name="Banfield J.F."/>
        </authorList>
    </citation>
    <scope>NUCLEOTIDE SEQUENCE [LARGE SCALE GENOMIC DNA]</scope>
</reference>
<organism evidence="3 4">
    <name type="scientific">Candidatus Muproteobacteria bacterium RBG_16_62_13</name>
    <dbReference type="NCBI Taxonomy" id="1817756"/>
    <lineage>
        <taxon>Bacteria</taxon>
        <taxon>Pseudomonadati</taxon>
        <taxon>Pseudomonadota</taxon>
        <taxon>Candidatus Muproteobacteria</taxon>
    </lineage>
</organism>
<evidence type="ECO:0000256" key="1">
    <source>
        <dbReference type="ARBA" id="ARBA00008984"/>
    </source>
</evidence>
<evidence type="ECO:0000313" key="3">
    <source>
        <dbReference type="EMBL" id="OGI41338.1"/>
    </source>
</evidence>
<dbReference type="InterPro" id="IPR001455">
    <property type="entry name" value="TusA-like"/>
</dbReference>
<dbReference type="AlphaFoldDB" id="A0A1F6T897"/>
<name>A0A1F6T897_9PROT</name>